<feature type="region of interest" description="Disordered" evidence="1">
    <location>
        <begin position="437"/>
        <end position="510"/>
    </location>
</feature>
<feature type="transmembrane region" description="Helical" evidence="2">
    <location>
        <begin position="127"/>
        <end position="147"/>
    </location>
</feature>
<keyword evidence="2" id="KW-1133">Transmembrane helix</keyword>
<feature type="transmembrane region" description="Helical" evidence="2">
    <location>
        <begin position="303"/>
        <end position="321"/>
    </location>
</feature>
<name>A0A438AW85_9NOCA</name>
<gene>
    <name evidence="3" type="ORF">EGT50_09595</name>
</gene>
<feature type="transmembrane region" description="Helical" evidence="2">
    <location>
        <begin position="35"/>
        <end position="59"/>
    </location>
</feature>
<evidence type="ECO:0000313" key="3">
    <source>
        <dbReference type="EMBL" id="RVW02958.1"/>
    </source>
</evidence>
<feature type="transmembrane region" description="Helical" evidence="2">
    <location>
        <begin position="159"/>
        <end position="183"/>
    </location>
</feature>
<keyword evidence="4" id="KW-1185">Reference proteome</keyword>
<feature type="transmembrane region" description="Helical" evidence="2">
    <location>
        <begin position="204"/>
        <end position="224"/>
    </location>
</feature>
<dbReference type="EMBL" id="RKLO01000003">
    <property type="protein sequence ID" value="RVW02958.1"/>
    <property type="molecule type" value="Genomic_DNA"/>
</dbReference>
<organism evidence="3 4">
    <name type="scientific">Rhodococcus xishaensis</name>
    <dbReference type="NCBI Taxonomy" id="2487364"/>
    <lineage>
        <taxon>Bacteria</taxon>
        <taxon>Bacillati</taxon>
        <taxon>Actinomycetota</taxon>
        <taxon>Actinomycetes</taxon>
        <taxon>Mycobacteriales</taxon>
        <taxon>Nocardiaceae</taxon>
        <taxon>Rhodococcus</taxon>
    </lineage>
</organism>
<reference evidence="3 4" key="1">
    <citation type="submission" date="2018-11" db="EMBL/GenBank/DDBJ databases">
        <title>Rhodococcus spongicola sp. nov. and Rhodococcus xishaensis sp. nov. from marine sponges.</title>
        <authorList>
            <person name="Li L."/>
            <person name="Lin H.W."/>
        </authorList>
    </citation>
    <scope>NUCLEOTIDE SEQUENCE [LARGE SCALE GENOMIC DNA]</scope>
    <source>
        <strain evidence="3 4">LHW51113</strain>
    </source>
</reference>
<dbReference type="AlphaFoldDB" id="A0A438AW85"/>
<dbReference type="Pfam" id="PF19877">
    <property type="entry name" value="DUF6350"/>
    <property type="match status" value="1"/>
</dbReference>
<dbReference type="InterPro" id="IPR045931">
    <property type="entry name" value="DUF6350"/>
</dbReference>
<protein>
    <submittedName>
        <fullName evidence="3">Uncharacterized protein</fullName>
    </submittedName>
</protein>
<comment type="caution">
    <text evidence="3">The sequence shown here is derived from an EMBL/GenBank/DDBJ whole genome shotgun (WGS) entry which is preliminary data.</text>
</comment>
<feature type="compositionally biased region" description="Low complexity" evidence="1">
    <location>
        <begin position="467"/>
        <end position="485"/>
    </location>
</feature>
<dbReference type="Proteomes" id="UP000283479">
    <property type="component" value="Unassembled WGS sequence"/>
</dbReference>
<feature type="transmembrane region" description="Helical" evidence="2">
    <location>
        <begin position="236"/>
        <end position="254"/>
    </location>
</feature>
<keyword evidence="2" id="KW-0812">Transmembrane</keyword>
<keyword evidence="2" id="KW-0472">Membrane</keyword>
<evidence type="ECO:0000313" key="4">
    <source>
        <dbReference type="Proteomes" id="UP000283479"/>
    </source>
</evidence>
<proteinExistence type="predicted"/>
<sequence length="510" mass="51165">MSLGVGATLDPMTSLLARGNRRDIPSRPGSDRARALLAVALRPTGGAVAIICVLVVATLVSSNSDLAGAAGAVAASWLALHQVSLTIADGPLGVMPLLPTALLVWAVSRGCARAVTRETDLREASRVVAAAVAGPFAATLVALAVIADAAAVTPLETPNAFLALASVGVIHLGAACVGVAWVVGRSECVRLGAPDWVPEVVRPAARAAGLLFAAGAAATAVSLMQSWSEVGELMDGDFGFVGVLGQVVLSVLYLPNVAVGAAAVLVGGAAQVGGTSISLFEVVPGPVPPVPVLGGIPAEMVGGAWPVLLVAPVVVGALLGRDCGRSRLPMQETAYLVASAAAGVGVLAALLGFLAGGNVGSFGYVGVVPGVFGLITFAWLVVPGLVVGALVARRNRIKSDTRRTGSAEGAAAKDGAPADGDDPVFEVKRLERPAVRYRAAAEPEPEPESEPAQAGTTSDPAPRTETAETTAETTSQSLSETAAETDSVEETETPSIVDDDLPNGPAPRGD</sequence>
<evidence type="ECO:0000256" key="2">
    <source>
        <dbReference type="SAM" id="Phobius"/>
    </source>
</evidence>
<accession>A0A438AW85</accession>
<feature type="transmembrane region" description="Helical" evidence="2">
    <location>
        <begin position="333"/>
        <end position="355"/>
    </location>
</feature>
<feature type="compositionally biased region" description="Low complexity" evidence="1">
    <location>
        <begin position="406"/>
        <end position="418"/>
    </location>
</feature>
<feature type="region of interest" description="Disordered" evidence="1">
    <location>
        <begin position="398"/>
        <end position="425"/>
    </location>
</feature>
<feature type="transmembrane region" description="Helical" evidence="2">
    <location>
        <begin position="261"/>
        <end position="283"/>
    </location>
</feature>
<feature type="transmembrane region" description="Helical" evidence="2">
    <location>
        <begin position="367"/>
        <end position="392"/>
    </location>
</feature>
<evidence type="ECO:0000256" key="1">
    <source>
        <dbReference type="SAM" id="MobiDB-lite"/>
    </source>
</evidence>
<feature type="transmembrane region" description="Helical" evidence="2">
    <location>
        <begin position="94"/>
        <end position="115"/>
    </location>
</feature>
<feature type="compositionally biased region" description="Acidic residues" evidence="1">
    <location>
        <begin position="486"/>
        <end position="501"/>
    </location>
</feature>